<name>A0AAN8E9U1_9EURO</name>
<dbReference type="Proteomes" id="UP001316803">
    <property type="component" value="Unassembled WGS sequence"/>
</dbReference>
<organism evidence="1 2">
    <name type="scientific">Knufia fluminis</name>
    <dbReference type="NCBI Taxonomy" id="191047"/>
    <lineage>
        <taxon>Eukaryota</taxon>
        <taxon>Fungi</taxon>
        <taxon>Dikarya</taxon>
        <taxon>Ascomycota</taxon>
        <taxon>Pezizomycotina</taxon>
        <taxon>Eurotiomycetes</taxon>
        <taxon>Chaetothyriomycetidae</taxon>
        <taxon>Chaetothyriales</taxon>
        <taxon>Trichomeriaceae</taxon>
        <taxon>Knufia</taxon>
    </lineage>
</organism>
<evidence type="ECO:0000313" key="1">
    <source>
        <dbReference type="EMBL" id="KAK5950019.1"/>
    </source>
</evidence>
<evidence type="ECO:0000313" key="2">
    <source>
        <dbReference type="Proteomes" id="UP001316803"/>
    </source>
</evidence>
<gene>
    <name evidence="1" type="ORF">OHC33_008980</name>
</gene>
<accession>A0AAN8E9U1</accession>
<dbReference type="AlphaFoldDB" id="A0AAN8E9U1"/>
<sequence length="122" mass="13809">MATIHSLPAEILRMVLANLDTIGTLKPNHSKMITDVLKIEPSLANPHIKISRLAKYDTCEWTKASFNDKFDLSAYSAMRVCHVWHKIILETCFQNSGEVLLEVECKLSGIILGKKMARERRA</sequence>
<evidence type="ECO:0008006" key="3">
    <source>
        <dbReference type="Google" id="ProtNLM"/>
    </source>
</evidence>
<dbReference type="EMBL" id="JAKLMC020000030">
    <property type="protein sequence ID" value="KAK5950019.1"/>
    <property type="molecule type" value="Genomic_DNA"/>
</dbReference>
<comment type="caution">
    <text evidence="1">The sequence shown here is derived from an EMBL/GenBank/DDBJ whole genome shotgun (WGS) entry which is preliminary data.</text>
</comment>
<proteinExistence type="predicted"/>
<keyword evidence="2" id="KW-1185">Reference proteome</keyword>
<reference evidence="1 2" key="1">
    <citation type="submission" date="2022-12" db="EMBL/GenBank/DDBJ databases">
        <title>Genomic features and morphological characterization of a novel Knufia sp. strain isolated from spacecraft assembly facility.</title>
        <authorList>
            <person name="Teixeira M."/>
            <person name="Chander A.M."/>
            <person name="Stajich J.E."/>
            <person name="Venkateswaran K."/>
        </authorList>
    </citation>
    <scope>NUCLEOTIDE SEQUENCE [LARGE SCALE GENOMIC DNA]</scope>
    <source>
        <strain evidence="1 2">FJI-L2-BK-P2</strain>
    </source>
</reference>
<protein>
    <recommendedName>
        <fullName evidence="3">F-box domain-containing protein</fullName>
    </recommendedName>
</protein>